<dbReference type="NCBIfam" id="TIGR00250">
    <property type="entry name" value="RNAse_H_YqgF"/>
    <property type="match status" value="1"/>
</dbReference>
<dbReference type="GO" id="GO:0016787">
    <property type="term" value="F:hydrolase activity"/>
    <property type="evidence" value="ECO:0007669"/>
    <property type="project" value="UniProtKB-KW"/>
</dbReference>
<evidence type="ECO:0000313" key="7">
    <source>
        <dbReference type="Proteomes" id="UP000177369"/>
    </source>
</evidence>
<dbReference type="InterPro" id="IPR006641">
    <property type="entry name" value="YqgF/RNaseH-like_dom"/>
</dbReference>
<protein>
    <recommendedName>
        <fullName evidence="5">YqgF/RNase H-like domain-containing protein</fullName>
    </recommendedName>
</protein>
<dbReference type="GO" id="GO:0004518">
    <property type="term" value="F:nuclease activity"/>
    <property type="evidence" value="ECO:0007669"/>
    <property type="project" value="UniProtKB-KW"/>
</dbReference>
<dbReference type="InterPro" id="IPR012337">
    <property type="entry name" value="RNaseH-like_sf"/>
</dbReference>
<dbReference type="SUPFAM" id="SSF53098">
    <property type="entry name" value="Ribonuclease H-like"/>
    <property type="match status" value="1"/>
</dbReference>
<sequence length="127" mass="14343">MILGIDLGQKTTGLAISEGELATSHSTITHKSLTEAVSKVILFCDQNQVDTVIIGYVEGKNKIYFEKFREMLENKNSNLKTVMWDETLTTRQAISIMVKLGVPRQKRREKEHEVAASLILQSYLDSK</sequence>
<gene>
    <name evidence="6" type="ORF">A3D04_02655</name>
</gene>
<dbReference type="AlphaFoldDB" id="A0A1F5G7Q4"/>
<dbReference type="GO" id="GO:0000967">
    <property type="term" value="P:rRNA 5'-end processing"/>
    <property type="evidence" value="ECO:0007669"/>
    <property type="project" value="TreeGrafter"/>
</dbReference>
<dbReference type="InterPro" id="IPR037027">
    <property type="entry name" value="YqgF/RNaseH-like_dom_sf"/>
</dbReference>
<evidence type="ECO:0000256" key="2">
    <source>
        <dbReference type="ARBA" id="ARBA00022517"/>
    </source>
</evidence>
<evidence type="ECO:0000313" key="6">
    <source>
        <dbReference type="EMBL" id="OGD87845.1"/>
    </source>
</evidence>
<dbReference type="InterPro" id="IPR005227">
    <property type="entry name" value="YqgF"/>
</dbReference>
<dbReference type="SMART" id="SM00732">
    <property type="entry name" value="YqgFc"/>
    <property type="match status" value="1"/>
</dbReference>
<proteinExistence type="predicted"/>
<keyword evidence="2" id="KW-0690">Ribosome biogenesis</keyword>
<evidence type="ECO:0000256" key="1">
    <source>
        <dbReference type="ARBA" id="ARBA00022490"/>
    </source>
</evidence>
<dbReference type="EMBL" id="MFBD01000043">
    <property type="protein sequence ID" value="OGD87845.1"/>
    <property type="molecule type" value="Genomic_DNA"/>
</dbReference>
<dbReference type="PANTHER" id="PTHR33317:SF4">
    <property type="entry name" value="POLYNUCLEOTIDYL TRANSFERASE, RIBONUCLEASE H-LIKE SUPERFAMILY PROTEIN"/>
    <property type="match status" value="1"/>
</dbReference>
<dbReference type="PANTHER" id="PTHR33317">
    <property type="entry name" value="POLYNUCLEOTIDYL TRANSFERASE, RIBONUCLEASE H-LIKE SUPERFAMILY PROTEIN"/>
    <property type="match status" value="1"/>
</dbReference>
<evidence type="ECO:0000256" key="3">
    <source>
        <dbReference type="ARBA" id="ARBA00022722"/>
    </source>
</evidence>
<evidence type="ECO:0000256" key="4">
    <source>
        <dbReference type="ARBA" id="ARBA00022801"/>
    </source>
</evidence>
<dbReference type="Gene3D" id="3.30.420.140">
    <property type="entry name" value="YqgF/RNase H-like domain"/>
    <property type="match status" value="1"/>
</dbReference>
<keyword evidence="1" id="KW-0963">Cytoplasm</keyword>
<dbReference type="Pfam" id="PF03652">
    <property type="entry name" value="RuvX"/>
    <property type="match status" value="1"/>
</dbReference>
<keyword evidence="3" id="KW-0540">Nuclease</keyword>
<evidence type="ECO:0000259" key="5">
    <source>
        <dbReference type="SMART" id="SM00732"/>
    </source>
</evidence>
<dbReference type="Proteomes" id="UP000177369">
    <property type="component" value="Unassembled WGS sequence"/>
</dbReference>
<dbReference type="STRING" id="1797714.A3D04_02655"/>
<feature type="domain" description="YqgF/RNase H-like" evidence="5">
    <location>
        <begin position="1"/>
        <end position="93"/>
    </location>
</feature>
<comment type="caution">
    <text evidence="6">The sequence shown here is derived from an EMBL/GenBank/DDBJ whole genome shotgun (WGS) entry which is preliminary data.</text>
</comment>
<dbReference type="CDD" id="cd16964">
    <property type="entry name" value="YqgF"/>
    <property type="match status" value="1"/>
</dbReference>
<organism evidence="6 7">
    <name type="scientific">Candidatus Curtissbacteria bacterium RIFCSPHIGHO2_02_FULL_40_16b</name>
    <dbReference type="NCBI Taxonomy" id="1797714"/>
    <lineage>
        <taxon>Bacteria</taxon>
        <taxon>Candidatus Curtissiibacteriota</taxon>
    </lineage>
</organism>
<keyword evidence="4" id="KW-0378">Hydrolase</keyword>
<reference evidence="6 7" key="1">
    <citation type="journal article" date="2016" name="Nat. Commun.">
        <title>Thousands of microbial genomes shed light on interconnected biogeochemical processes in an aquifer system.</title>
        <authorList>
            <person name="Anantharaman K."/>
            <person name="Brown C.T."/>
            <person name="Hug L.A."/>
            <person name="Sharon I."/>
            <person name="Castelle C.J."/>
            <person name="Probst A.J."/>
            <person name="Thomas B.C."/>
            <person name="Singh A."/>
            <person name="Wilkins M.J."/>
            <person name="Karaoz U."/>
            <person name="Brodie E.L."/>
            <person name="Williams K.H."/>
            <person name="Hubbard S.S."/>
            <person name="Banfield J.F."/>
        </authorList>
    </citation>
    <scope>NUCLEOTIDE SEQUENCE [LARGE SCALE GENOMIC DNA]</scope>
</reference>
<accession>A0A1F5G7Q4</accession>
<name>A0A1F5G7Q4_9BACT</name>